<dbReference type="EMBL" id="AWWV01013588">
    <property type="protein sequence ID" value="OMO61051.1"/>
    <property type="molecule type" value="Genomic_DNA"/>
</dbReference>
<feature type="region of interest" description="Disordered" evidence="1">
    <location>
        <begin position="27"/>
        <end position="53"/>
    </location>
</feature>
<dbReference type="GO" id="GO:0008168">
    <property type="term" value="F:methyltransferase activity"/>
    <property type="evidence" value="ECO:0007669"/>
    <property type="project" value="UniProtKB-KW"/>
</dbReference>
<proteinExistence type="predicted"/>
<keyword evidence="2" id="KW-0732">Signal</keyword>
<gene>
    <name evidence="3" type="ORF">CCACVL1_23757</name>
</gene>
<feature type="chain" id="PRO_5012006151" evidence="2">
    <location>
        <begin position="16"/>
        <end position="53"/>
    </location>
</feature>
<sequence length="53" mass="5905">MAIFFLLFCKNPNLAATTLFLSSSLSSKGLHQFPQPPEAPPTASYEFRKPSFK</sequence>
<organism evidence="3 4">
    <name type="scientific">Corchorus capsularis</name>
    <name type="common">Jute</name>
    <dbReference type="NCBI Taxonomy" id="210143"/>
    <lineage>
        <taxon>Eukaryota</taxon>
        <taxon>Viridiplantae</taxon>
        <taxon>Streptophyta</taxon>
        <taxon>Embryophyta</taxon>
        <taxon>Tracheophyta</taxon>
        <taxon>Spermatophyta</taxon>
        <taxon>Magnoliopsida</taxon>
        <taxon>eudicotyledons</taxon>
        <taxon>Gunneridae</taxon>
        <taxon>Pentapetalae</taxon>
        <taxon>rosids</taxon>
        <taxon>malvids</taxon>
        <taxon>Malvales</taxon>
        <taxon>Malvaceae</taxon>
        <taxon>Grewioideae</taxon>
        <taxon>Apeibeae</taxon>
        <taxon>Corchorus</taxon>
    </lineage>
</organism>
<evidence type="ECO:0000313" key="4">
    <source>
        <dbReference type="Proteomes" id="UP000188268"/>
    </source>
</evidence>
<keyword evidence="4" id="KW-1185">Reference proteome</keyword>
<evidence type="ECO:0000256" key="2">
    <source>
        <dbReference type="SAM" id="SignalP"/>
    </source>
</evidence>
<evidence type="ECO:0000256" key="1">
    <source>
        <dbReference type="SAM" id="MobiDB-lite"/>
    </source>
</evidence>
<dbReference type="Proteomes" id="UP000188268">
    <property type="component" value="Unassembled WGS sequence"/>
</dbReference>
<dbReference type="Gramene" id="OMO61051">
    <property type="protein sequence ID" value="OMO61051"/>
    <property type="gene ID" value="CCACVL1_23757"/>
</dbReference>
<protein>
    <submittedName>
        <fullName evidence="3">Protein-lysine methyltransferase METTL21B-like protein</fullName>
    </submittedName>
</protein>
<keyword evidence="3" id="KW-0489">Methyltransferase</keyword>
<dbReference type="GO" id="GO:0032259">
    <property type="term" value="P:methylation"/>
    <property type="evidence" value="ECO:0007669"/>
    <property type="project" value="UniProtKB-KW"/>
</dbReference>
<keyword evidence="3" id="KW-0808">Transferase</keyword>
<dbReference type="AlphaFoldDB" id="A0A1R3GSL4"/>
<evidence type="ECO:0000313" key="3">
    <source>
        <dbReference type="EMBL" id="OMO61051.1"/>
    </source>
</evidence>
<reference evidence="3 4" key="1">
    <citation type="submission" date="2013-09" db="EMBL/GenBank/DDBJ databases">
        <title>Corchorus capsularis genome sequencing.</title>
        <authorList>
            <person name="Alam M."/>
            <person name="Haque M.S."/>
            <person name="Islam M.S."/>
            <person name="Emdad E.M."/>
            <person name="Islam M.M."/>
            <person name="Ahmed B."/>
            <person name="Halim A."/>
            <person name="Hossen Q.M.M."/>
            <person name="Hossain M.Z."/>
            <person name="Ahmed R."/>
            <person name="Khan M.M."/>
            <person name="Islam R."/>
            <person name="Rashid M.M."/>
            <person name="Khan S.A."/>
            <person name="Rahman M.S."/>
            <person name="Alam M."/>
        </authorList>
    </citation>
    <scope>NUCLEOTIDE SEQUENCE [LARGE SCALE GENOMIC DNA]</scope>
    <source>
        <strain evidence="4">cv. CVL-1</strain>
        <tissue evidence="3">Whole seedling</tissue>
    </source>
</reference>
<feature type="signal peptide" evidence="2">
    <location>
        <begin position="1"/>
        <end position="15"/>
    </location>
</feature>
<name>A0A1R3GSL4_COCAP</name>
<accession>A0A1R3GSL4</accession>
<comment type="caution">
    <text evidence="3">The sequence shown here is derived from an EMBL/GenBank/DDBJ whole genome shotgun (WGS) entry which is preliminary data.</text>
</comment>